<proteinExistence type="predicted"/>
<evidence type="ECO:0000259" key="1">
    <source>
        <dbReference type="Pfam" id="PF14355"/>
    </source>
</evidence>
<dbReference type="Proteomes" id="UP000093796">
    <property type="component" value="Unassembled WGS sequence"/>
</dbReference>
<name>A0A1A0C687_ACEPA</name>
<dbReference type="Pfam" id="PF14355">
    <property type="entry name" value="Abi_C"/>
    <property type="match status" value="1"/>
</dbReference>
<evidence type="ECO:0000313" key="3">
    <source>
        <dbReference type="Proteomes" id="UP000093796"/>
    </source>
</evidence>
<protein>
    <recommendedName>
        <fullName evidence="1">Abortive infection protein-like C-terminal domain-containing protein</fullName>
    </recommendedName>
</protein>
<dbReference type="AlphaFoldDB" id="A0A1A0C687"/>
<dbReference type="EMBL" id="LYUD01000181">
    <property type="protein sequence ID" value="OAZ58160.1"/>
    <property type="molecule type" value="Genomic_DNA"/>
</dbReference>
<dbReference type="RefSeq" id="WP_064776582.1">
    <property type="nucleotide sequence ID" value="NZ_LYUD01000181.1"/>
</dbReference>
<dbReference type="PATRIC" id="fig|438.15.peg.3338"/>
<feature type="domain" description="Abortive infection protein-like C-terminal" evidence="1">
    <location>
        <begin position="193"/>
        <end position="272"/>
    </location>
</feature>
<accession>A0A1A0C687</accession>
<evidence type="ECO:0000313" key="2">
    <source>
        <dbReference type="EMBL" id="OAZ58160.1"/>
    </source>
</evidence>
<sequence length="275" mass="30451">MNVIEKIPTSIIGLLSQIFPDRYTQAEINALFLLSGAPEPIPDGSKATKVQAWLRQINSRCNEPLKILGSILDDFLEKQSPGNTFWLNSTDDHVAKLAAEKDRIRETLTREGLTYVRGGNIVKGGAVSTLSLDESVKKYGLRSVDIEIQRALSQIEQDPHAAAQYAGNVLEAVLKAYLDHKQKAYNTTDTLAELWKSAADVIGLRPADWDNKDLKRIASGLYGIVDGIAHLRNAKSGAHGRSEEQFRNITIKPRHARLAIHSAHTVCAYILELFE</sequence>
<gene>
    <name evidence="2" type="ORF">SRCM100623_03024</name>
</gene>
<comment type="caution">
    <text evidence="2">The sequence shown here is derived from an EMBL/GenBank/DDBJ whole genome shotgun (WGS) entry which is preliminary data.</text>
</comment>
<organism evidence="2 3">
    <name type="scientific">Acetobacter pasteurianus</name>
    <name type="common">Acetobacter turbidans</name>
    <dbReference type="NCBI Taxonomy" id="438"/>
    <lineage>
        <taxon>Bacteria</taxon>
        <taxon>Pseudomonadati</taxon>
        <taxon>Pseudomonadota</taxon>
        <taxon>Alphaproteobacteria</taxon>
        <taxon>Acetobacterales</taxon>
        <taxon>Acetobacteraceae</taxon>
        <taxon>Acetobacter</taxon>
    </lineage>
</organism>
<dbReference type="OrthoDB" id="2678579at2"/>
<dbReference type="InterPro" id="IPR026001">
    <property type="entry name" value="Abi-like_C"/>
</dbReference>
<reference evidence="2 3" key="1">
    <citation type="submission" date="2016-05" db="EMBL/GenBank/DDBJ databases">
        <title>Genome sequencing of Acetobacter pasteurianus strain SRCM100623.</title>
        <authorList>
            <person name="Song Y.R."/>
        </authorList>
    </citation>
    <scope>NUCLEOTIDE SEQUENCE [LARGE SCALE GENOMIC DNA]</scope>
    <source>
        <strain evidence="2 3">SRCM100623</strain>
    </source>
</reference>